<proteinExistence type="predicted"/>
<sequence length="79" mass="9182">MENSPQYRLRRFWFFCSSLLWVCIWRSQVYSGFNSKILYLGSSSSCLIQICFPRSNSSCCCRVPISSMLGGLVYQKTFL</sequence>
<dbReference type="EMBL" id="CM056818">
    <property type="protein sequence ID" value="KAJ8623355.1"/>
    <property type="molecule type" value="Genomic_DNA"/>
</dbReference>
<comment type="caution">
    <text evidence="1">The sequence shown here is derived from an EMBL/GenBank/DDBJ whole genome shotgun (WGS) entry which is preliminary data.</text>
</comment>
<accession>A0ACC2KQB7</accession>
<protein>
    <submittedName>
        <fullName evidence="1">Uncharacterized protein</fullName>
    </submittedName>
</protein>
<dbReference type="Proteomes" id="UP001234297">
    <property type="component" value="Chromosome 10"/>
</dbReference>
<reference evidence="1 2" key="1">
    <citation type="journal article" date="2022" name="Hortic Res">
        <title>A haplotype resolved chromosomal level avocado genome allows analysis of novel avocado genes.</title>
        <authorList>
            <person name="Nath O."/>
            <person name="Fletcher S.J."/>
            <person name="Hayward A."/>
            <person name="Shaw L.M."/>
            <person name="Masouleh A.K."/>
            <person name="Furtado A."/>
            <person name="Henry R.J."/>
            <person name="Mitter N."/>
        </authorList>
    </citation>
    <scope>NUCLEOTIDE SEQUENCE [LARGE SCALE GENOMIC DNA]</scope>
    <source>
        <strain evidence="2">cv. Hass</strain>
    </source>
</reference>
<organism evidence="1 2">
    <name type="scientific">Persea americana</name>
    <name type="common">Avocado</name>
    <dbReference type="NCBI Taxonomy" id="3435"/>
    <lineage>
        <taxon>Eukaryota</taxon>
        <taxon>Viridiplantae</taxon>
        <taxon>Streptophyta</taxon>
        <taxon>Embryophyta</taxon>
        <taxon>Tracheophyta</taxon>
        <taxon>Spermatophyta</taxon>
        <taxon>Magnoliopsida</taxon>
        <taxon>Magnoliidae</taxon>
        <taxon>Laurales</taxon>
        <taxon>Lauraceae</taxon>
        <taxon>Persea</taxon>
    </lineage>
</organism>
<evidence type="ECO:0000313" key="1">
    <source>
        <dbReference type="EMBL" id="KAJ8623355.1"/>
    </source>
</evidence>
<gene>
    <name evidence="1" type="ORF">MRB53_031884</name>
</gene>
<keyword evidence="2" id="KW-1185">Reference proteome</keyword>
<evidence type="ECO:0000313" key="2">
    <source>
        <dbReference type="Proteomes" id="UP001234297"/>
    </source>
</evidence>
<name>A0ACC2KQB7_PERAE</name>